<name>A0ABN8N7T0_9CNID</name>
<dbReference type="EMBL" id="CALNXK010000011">
    <property type="protein sequence ID" value="CAH3043616.1"/>
    <property type="molecule type" value="Genomic_DNA"/>
</dbReference>
<comment type="caution">
    <text evidence="1">The sequence shown here is derived from an EMBL/GenBank/DDBJ whole genome shotgun (WGS) entry which is preliminary data.</text>
</comment>
<keyword evidence="2" id="KW-1185">Reference proteome</keyword>
<evidence type="ECO:0000313" key="1">
    <source>
        <dbReference type="EMBL" id="CAH3043616.1"/>
    </source>
</evidence>
<organism evidence="1 2">
    <name type="scientific">Porites lobata</name>
    <dbReference type="NCBI Taxonomy" id="104759"/>
    <lineage>
        <taxon>Eukaryota</taxon>
        <taxon>Metazoa</taxon>
        <taxon>Cnidaria</taxon>
        <taxon>Anthozoa</taxon>
        <taxon>Hexacorallia</taxon>
        <taxon>Scleractinia</taxon>
        <taxon>Fungiina</taxon>
        <taxon>Poritidae</taxon>
        <taxon>Porites</taxon>
    </lineage>
</organism>
<protein>
    <submittedName>
        <fullName evidence="1">Uncharacterized protein</fullName>
    </submittedName>
</protein>
<reference evidence="1 2" key="1">
    <citation type="submission" date="2022-05" db="EMBL/GenBank/DDBJ databases">
        <authorList>
            <consortium name="Genoscope - CEA"/>
            <person name="William W."/>
        </authorList>
    </citation>
    <scope>NUCLEOTIDE SEQUENCE [LARGE SCALE GENOMIC DNA]</scope>
</reference>
<sequence length="248" mass="28009">MLNFHGQHDGAKRLISFQKGGYPWPTAYNRNFMRETSRASGGEATPNHPHPHPHPGPHVHWGFPWIHVHHEGAIVFPPTYLFSALPTSSFFFRAHPVEPHTNYRLWSPVCRQSDGLVQRDPANNNVNCEGAFGDTTGRTVITTSDINQNYVSLLFKDLTTMKQYVMMAQTGTSGNINIEAVETSSGSSYPEEATFAPDYYWSYTIFRNKFYDKKYLGCDSNGNMTLVDMASLDYPNPQALFILNKVPN</sequence>
<gene>
    <name evidence="1" type="ORF">PLOB_00002556</name>
</gene>
<accession>A0ABN8N7T0</accession>
<proteinExistence type="predicted"/>
<dbReference type="Proteomes" id="UP001159405">
    <property type="component" value="Unassembled WGS sequence"/>
</dbReference>
<evidence type="ECO:0000313" key="2">
    <source>
        <dbReference type="Proteomes" id="UP001159405"/>
    </source>
</evidence>